<dbReference type="EMBL" id="CM001888">
    <property type="protein sequence ID" value="EOY20224.1"/>
    <property type="molecule type" value="Genomic_DNA"/>
</dbReference>
<organism evidence="1 2">
    <name type="scientific">Theobroma cacao</name>
    <name type="common">Cacao</name>
    <name type="synonym">Cocoa</name>
    <dbReference type="NCBI Taxonomy" id="3641"/>
    <lineage>
        <taxon>Eukaryota</taxon>
        <taxon>Viridiplantae</taxon>
        <taxon>Streptophyta</taxon>
        <taxon>Embryophyta</taxon>
        <taxon>Tracheophyta</taxon>
        <taxon>Spermatophyta</taxon>
        <taxon>Magnoliopsida</taxon>
        <taxon>eudicotyledons</taxon>
        <taxon>Gunneridae</taxon>
        <taxon>Pentapetalae</taxon>
        <taxon>rosids</taxon>
        <taxon>malvids</taxon>
        <taxon>Malvales</taxon>
        <taxon>Malvaceae</taxon>
        <taxon>Byttnerioideae</taxon>
        <taxon>Theobroma</taxon>
    </lineage>
</organism>
<reference evidence="1 2" key="1">
    <citation type="journal article" date="2013" name="Genome Biol.">
        <title>The genome sequence of the most widely cultivated cacao type and its use to identify candidate genes regulating pod color.</title>
        <authorList>
            <person name="Motamayor J.C."/>
            <person name="Mockaitis K."/>
            <person name="Schmutz J."/>
            <person name="Haiminen N."/>
            <person name="Iii D.L."/>
            <person name="Cornejo O."/>
            <person name="Findley S.D."/>
            <person name="Zheng P."/>
            <person name="Utro F."/>
            <person name="Royaert S."/>
            <person name="Saski C."/>
            <person name="Jenkins J."/>
            <person name="Podicheti R."/>
            <person name="Zhao M."/>
            <person name="Scheffler B.E."/>
            <person name="Stack J.C."/>
            <person name="Feltus F.A."/>
            <person name="Mustiga G.M."/>
            <person name="Amores F."/>
            <person name="Phillips W."/>
            <person name="Marelli J.P."/>
            <person name="May G.D."/>
            <person name="Shapiro H."/>
            <person name="Ma J."/>
            <person name="Bustamante C.D."/>
            <person name="Schnell R.J."/>
            <person name="Main D."/>
            <person name="Gilbert D."/>
            <person name="Parida L."/>
            <person name="Kuhn D.N."/>
        </authorList>
    </citation>
    <scope>NUCLEOTIDE SEQUENCE [LARGE SCALE GENOMIC DNA]</scope>
    <source>
        <strain evidence="2">cv. Matina 1-6</strain>
    </source>
</reference>
<name>A0A061FZK8_THECC</name>
<dbReference type="HOGENOM" id="CLU_1889518_0_0_1"/>
<dbReference type="Proteomes" id="UP000026915">
    <property type="component" value="Chromosome 10"/>
</dbReference>
<gene>
    <name evidence="1" type="ORF">TCM_045593</name>
</gene>
<protein>
    <recommendedName>
        <fullName evidence="3">Reverse transcriptase zinc-binding domain-containing protein</fullName>
    </recommendedName>
</protein>
<dbReference type="AlphaFoldDB" id="A0A061FZK8"/>
<accession>A0A061FZK8</accession>
<proteinExistence type="predicted"/>
<dbReference type="Gramene" id="EOY20224">
    <property type="protein sequence ID" value="EOY20224"/>
    <property type="gene ID" value="TCM_045593"/>
</dbReference>
<keyword evidence="2" id="KW-1185">Reference proteome</keyword>
<dbReference type="InParanoid" id="A0A061FZK8"/>
<sequence length="135" mass="15458">MVKGRNFWLIPLPQSCIWIWRKTKKLRSTAIPLIKHVIDNGRRTIFWIDNWHSQGPLLHLYSSSIMLASGLSKEAGVDNVIRNNSRHWPQTCFSTLQDIQTATDGIPSPDFQQADSLFVWHQSVVNSPLPRLGNI</sequence>
<evidence type="ECO:0008006" key="3">
    <source>
        <dbReference type="Google" id="ProtNLM"/>
    </source>
</evidence>
<evidence type="ECO:0000313" key="2">
    <source>
        <dbReference type="Proteomes" id="UP000026915"/>
    </source>
</evidence>
<evidence type="ECO:0000313" key="1">
    <source>
        <dbReference type="EMBL" id="EOY20224.1"/>
    </source>
</evidence>
<dbReference type="eggNOG" id="KOG1075">
    <property type="taxonomic scope" value="Eukaryota"/>
</dbReference>